<keyword evidence="2" id="KW-1185">Reference proteome</keyword>
<organism evidence="1 2">
    <name type="scientific">Dictyostelium firmibasis</name>
    <dbReference type="NCBI Taxonomy" id="79012"/>
    <lineage>
        <taxon>Eukaryota</taxon>
        <taxon>Amoebozoa</taxon>
        <taxon>Evosea</taxon>
        <taxon>Eumycetozoa</taxon>
        <taxon>Dictyostelia</taxon>
        <taxon>Dictyosteliales</taxon>
        <taxon>Dictyosteliaceae</taxon>
        <taxon>Dictyostelium</taxon>
    </lineage>
</organism>
<accession>A0AAN7U358</accession>
<name>A0AAN7U358_9MYCE</name>
<dbReference type="AlphaFoldDB" id="A0AAN7U358"/>
<comment type="caution">
    <text evidence="1">The sequence shown here is derived from an EMBL/GenBank/DDBJ whole genome shotgun (WGS) entry which is preliminary data.</text>
</comment>
<gene>
    <name evidence="1" type="ORF">RB653_000742</name>
</gene>
<evidence type="ECO:0000313" key="2">
    <source>
        <dbReference type="Proteomes" id="UP001344447"/>
    </source>
</evidence>
<sequence>MDFSFVEEEERKLNKIIRDIEIDLQKLNKVKDKQLGRKGLNLIYIKMRMAVEFYKVCRMEIIELTKLEQMPRFQKLKLCREQLDVFLNDLKLLEGNF</sequence>
<proteinExistence type="predicted"/>
<dbReference type="Proteomes" id="UP001344447">
    <property type="component" value="Unassembled WGS sequence"/>
</dbReference>
<dbReference type="EMBL" id="JAVFKY010000002">
    <property type="protein sequence ID" value="KAK5580718.1"/>
    <property type="molecule type" value="Genomic_DNA"/>
</dbReference>
<evidence type="ECO:0000313" key="1">
    <source>
        <dbReference type="EMBL" id="KAK5580718.1"/>
    </source>
</evidence>
<reference evidence="1 2" key="1">
    <citation type="submission" date="2023-11" db="EMBL/GenBank/DDBJ databases">
        <title>Dfirmibasis_genome.</title>
        <authorList>
            <person name="Edelbroek B."/>
            <person name="Kjellin J."/>
            <person name="Jerlstrom-Hultqvist J."/>
            <person name="Soderbom F."/>
        </authorList>
    </citation>
    <scope>NUCLEOTIDE SEQUENCE [LARGE SCALE GENOMIC DNA]</scope>
    <source>
        <strain evidence="1 2">TNS-C-14</strain>
    </source>
</reference>
<protein>
    <submittedName>
        <fullName evidence="1">Uncharacterized protein</fullName>
    </submittedName>
</protein>